<dbReference type="PROSITE" id="PS51755">
    <property type="entry name" value="OMPR_PHOB"/>
    <property type="match status" value="1"/>
</dbReference>
<evidence type="ECO:0000256" key="4">
    <source>
        <dbReference type="ARBA" id="ARBA00023163"/>
    </source>
</evidence>
<gene>
    <name evidence="9" type="ORF">JOD64_002271</name>
</gene>
<dbReference type="SMART" id="SM01043">
    <property type="entry name" value="BTAD"/>
    <property type="match status" value="1"/>
</dbReference>
<feature type="compositionally biased region" description="Pro residues" evidence="6">
    <location>
        <begin position="314"/>
        <end position="349"/>
    </location>
</feature>
<dbReference type="Pfam" id="PF00486">
    <property type="entry name" value="Trans_reg_C"/>
    <property type="match status" value="1"/>
</dbReference>
<sequence length="622" mass="67167">MSGTLRFEILGPQRAWYADREIDLGPGKQRAVLAVLLLSTGRPVATGQIVEAVWPDDPPANGPNVVQKYVAGLRRVLEPDRSPRTPGQVLSLTDAGYLLRVDPEVVDAVRFDRGVQAARQRHASGRTEQALAELTAALDLWRGEPFTGFSGGVFEAARHRLVELRAVALETRAELQLDSGRHRELVGELVELVAEFPVRERLRHQYMLALYRSGRQAEALAAYRDIDSLLREEYGIGPGEALRELHGRILRADPTLTAGVPETGWPASASAARQAVSRVPLVPAQPSAASPPAAPTPDPTVPPPAAPAASDHASPPPPQAAAPPLHAPPPPPQAAAPPLHAPPPPPQAAVPPYADLPSPRYPALDGLPAGPPSPFGVDQPRRERHPLPTWVSTTATVAGTLLPLLSFGTLTWLVMLAYAVRRRSGRLGLAALGYLVTATVLVFMMATDDLETEDSAAEAFFWLGVLSLCWLVGAAHVVLLNRWVWGRFTGRRLVAQAREEELRVRRQQARNLLHRYPSARYEFAIGRPDLARAFDDGGLIDVNAVPDQVLATLPGLTEAQRRQVAMDRWVRGPYASMEELAARCPLPLATIDALRGVLLFLPPPAPPAARPAAMEAGPAEPR</sequence>
<dbReference type="GO" id="GO:0003677">
    <property type="term" value="F:DNA binding"/>
    <property type="evidence" value="ECO:0007669"/>
    <property type="project" value="UniProtKB-KW"/>
</dbReference>
<dbReference type="InterPro" id="IPR011990">
    <property type="entry name" value="TPR-like_helical_dom_sf"/>
</dbReference>
<feature type="transmembrane region" description="Helical" evidence="7">
    <location>
        <begin position="401"/>
        <end position="420"/>
    </location>
</feature>
<feature type="DNA-binding region" description="OmpR/PhoB-type" evidence="5">
    <location>
        <begin position="1"/>
        <end position="101"/>
    </location>
</feature>
<keyword evidence="7" id="KW-1133">Transmembrane helix</keyword>
<dbReference type="Gene3D" id="1.10.10.10">
    <property type="entry name" value="Winged helix-like DNA-binding domain superfamily/Winged helix DNA-binding domain"/>
    <property type="match status" value="1"/>
</dbReference>
<feature type="transmembrane region" description="Helical" evidence="7">
    <location>
        <begin position="427"/>
        <end position="447"/>
    </location>
</feature>
<dbReference type="InterPro" id="IPR051677">
    <property type="entry name" value="AfsR-DnrI-RedD_regulator"/>
</dbReference>
<dbReference type="InterPro" id="IPR036388">
    <property type="entry name" value="WH-like_DNA-bd_sf"/>
</dbReference>
<dbReference type="SMART" id="SM00862">
    <property type="entry name" value="Trans_reg_C"/>
    <property type="match status" value="1"/>
</dbReference>
<dbReference type="EMBL" id="JAFBBP010000001">
    <property type="protein sequence ID" value="MBM7491049.1"/>
    <property type="molecule type" value="Genomic_DNA"/>
</dbReference>
<dbReference type="Pfam" id="PF03704">
    <property type="entry name" value="BTAD"/>
    <property type="match status" value="1"/>
</dbReference>
<dbReference type="PANTHER" id="PTHR35807">
    <property type="entry name" value="TRANSCRIPTIONAL REGULATOR REDD-RELATED"/>
    <property type="match status" value="1"/>
</dbReference>
<dbReference type="InterPro" id="IPR001867">
    <property type="entry name" value="OmpR/PhoB-type_DNA-bd"/>
</dbReference>
<evidence type="ECO:0000256" key="7">
    <source>
        <dbReference type="SAM" id="Phobius"/>
    </source>
</evidence>
<evidence type="ECO:0000256" key="3">
    <source>
        <dbReference type="ARBA" id="ARBA00023125"/>
    </source>
</evidence>
<evidence type="ECO:0000256" key="5">
    <source>
        <dbReference type="PROSITE-ProRule" id="PRU01091"/>
    </source>
</evidence>
<evidence type="ECO:0000256" key="2">
    <source>
        <dbReference type="ARBA" id="ARBA00023015"/>
    </source>
</evidence>
<name>A0ABS2LSY1_9ACTN</name>
<dbReference type="InterPro" id="IPR005158">
    <property type="entry name" value="BTAD"/>
</dbReference>
<keyword evidence="10" id="KW-1185">Reference proteome</keyword>
<dbReference type="SUPFAM" id="SSF48452">
    <property type="entry name" value="TPR-like"/>
    <property type="match status" value="1"/>
</dbReference>
<keyword evidence="3 5" id="KW-0238">DNA-binding</keyword>
<keyword evidence="7" id="KW-0812">Transmembrane</keyword>
<keyword evidence="4" id="KW-0804">Transcription</keyword>
<dbReference type="RefSeq" id="WP_204942182.1">
    <property type="nucleotide sequence ID" value="NZ_JAFBBP010000001.1"/>
</dbReference>
<evidence type="ECO:0000256" key="1">
    <source>
        <dbReference type="ARBA" id="ARBA00005820"/>
    </source>
</evidence>
<feature type="transmembrane region" description="Helical" evidence="7">
    <location>
        <begin position="459"/>
        <end position="484"/>
    </location>
</feature>
<feature type="region of interest" description="Disordered" evidence="6">
    <location>
        <begin position="283"/>
        <end position="384"/>
    </location>
</feature>
<feature type="domain" description="OmpR/PhoB-type" evidence="8">
    <location>
        <begin position="1"/>
        <end position="101"/>
    </location>
</feature>
<keyword evidence="7" id="KW-0472">Membrane</keyword>
<dbReference type="Gene3D" id="1.25.40.10">
    <property type="entry name" value="Tetratricopeptide repeat domain"/>
    <property type="match status" value="1"/>
</dbReference>
<evidence type="ECO:0000313" key="10">
    <source>
        <dbReference type="Proteomes" id="UP000764837"/>
    </source>
</evidence>
<dbReference type="SUPFAM" id="SSF46894">
    <property type="entry name" value="C-terminal effector domain of the bipartite response regulators"/>
    <property type="match status" value="1"/>
</dbReference>
<dbReference type="PANTHER" id="PTHR35807:SF1">
    <property type="entry name" value="TRANSCRIPTIONAL REGULATOR REDD"/>
    <property type="match status" value="1"/>
</dbReference>
<proteinExistence type="inferred from homology"/>
<evidence type="ECO:0000313" key="9">
    <source>
        <dbReference type="EMBL" id="MBM7491049.1"/>
    </source>
</evidence>
<reference evidence="9 10" key="1">
    <citation type="submission" date="2021-01" db="EMBL/GenBank/DDBJ databases">
        <title>Sequencing the genomes of 1000 actinobacteria strains.</title>
        <authorList>
            <person name="Klenk H.-P."/>
        </authorList>
    </citation>
    <scope>NUCLEOTIDE SEQUENCE [LARGE SCALE GENOMIC DNA]</scope>
    <source>
        <strain evidence="9 10">DSM 100204</strain>
    </source>
</reference>
<protein>
    <submittedName>
        <fullName evidence="9">DNA-binding SARP family transcriptional activator</fullName>
    </submittedName>
</protein>
<evidence type="ECO:0000259" key="8">
    <source>
        <dbReference type="PROSITE" id="PS51755"/>
    </source>
</evidence>
<comment type="similarity">
    <text evidence="1">Belongs to the AfsR/DnrI/RedD regulatory family.</text>
</comment>
<dbReference type="Proteomes" id="UP000764837">
    <property type="component" value="Unassembled WGS sequence"/>
</dbReference>
<dbReference type="InterPro" id="IPR016032">
    <property type="entry name" value="Sig_transdc_resp-reg_C-effctor"/>
</dbReference>
<feature type="compositionally biased region" description="Pro residues" evidence="6">
    <location>
        <begin position="292"/>
        <end position="306"/>
    </location>
</feature>
<keyword evidence="2" id="KW-0805">Transcription regulation</keyword>
<evidence type="ECO:0000256" key="6">
    <source>
        <dbReference type="SAM" id="MobiDB-lite"/>
    </source>
</evidence>
<organism evidence="9 10">
    <name type="scientific">Micromonospora luteifusca</name>
    <dbReference type="NCBI Taxonomy" id="709860"/>
    <lineage>
        <taxon>Bacteria</taxon>
        <taxon>Bacillati</taxon>
        <taxon>Actinomycetota</taxon>
        <taxon>Actinomycetes</taxon>
        <taxon>Micromonosporales</taxon>
        <taxon>Micromonosporaceae</taxon>
        <taxon>Micromonospora</taxon>
    </lineage>
</organism>
<comment type="caution">
    <text evidence="9">The sequence shown here is derived from an EMBL/GenBank/DDBJ whole genome shotgun (WGS) entry which is preliminary data.</text>
</comment>
<accession>A0ABS2LSY1</accession>
<dbReference type="CDD" id="cd15831">
    <property type="entry name" value="BTAD"/>
    <property type="match status" value="1"/>
</dbReference>